<gene>
    <name evidence="4" type="ORF">E5Q53_00825</name>
</gene>
<evidence type="ECO:0000256" key="3">
    <source>
        <dbReference type="SAM" id="Phobius"/>
    </source>
</evidence>
<proteinExistence type="predicted"/>
<feature type="compositionally biased region" description="Low complexity" evidence="2">
    <location>
        <begin position="17"/>
        <end position="27"/>
    </location>
</feature>
<dbReference type="KEGG" id="hpaa:E5Q53_00825"/>
<dbReference type="EMBL" id="CP038817">
    <property type="protein sequence ID" value="QEN10117.1"/>
    <property type="molecule type" value="Genomic_DNA"/>
</dbReference>
<name>A0AAE6JPQ6_HAEPH</name>
<dbReference type="Proteomes" id="UP000323974">
    <property type="component" value="Chromosome"/>
</dbReference>
<feature type="region of interest" description="Disordered" evidence="2">
    <location>
        <begin position="1"/>
        <end position="35"/>
    </location>
</feature>
<dbReference type="GeneID" id="78223627"/>
<dbReference type="RefSeq" id="WP_005706291.1">
    <property type="nucleotide sequence ID" value="NZ_CP038817.1"/>
</dbReference>
<organism evidence="4 5">
    <name type="scientific">Haemophilus parahaemolyticus</name>
    <dbReference type="NCBI Taxonomy" id="735"/>
    <lineage>
        <taxon>Bacteria</taxon>
        <taxon>Pseudomonadati</taxon>
        <taxon>Pseudomonadota</taxon>
        <taxon>Gammaproteobacteria</taxon>
        <taxon>Pasteurellales</taxon>
        <taxon>Pasteurellaceae</taxon>
        <taxon>Haemophilus</taxon>
    </lineage>
</organism>
<feature type="transmembrane region" description="Helical" evidence="3">
    <location>
        <begin position="110"/>
        <end position="129"/>
    </location>
</feature>
<evidence type="ECO:0008006" key="6">
    <source>
        <dbReference type="Google" id="ProtNLM"/>
    </source>
</evidence>
<evidence type="ECO:0000256" key="1">
    <source>
        <dbReference type="SAM" id="Coils"/>
    </source>
</evidence>
<reference evidence="4 5" key="1">
    <citation type="submission" date="2019-04" db="EMBL/GenBank/DDBJ databases">
        <title>Complete Genome and Methylome Analysis of Haemophilus haemolyticus NEB129.</title>
        <authorList>
            <person name="Fomenkov A."/>
            <person name="Roberts R.J."/>
            <person name="Anton B.P."/>
            <person name="Vincze T."/>
        </authorList>
    </citation>
    <scope>NUCLEOTIDE SEQUENCE [LARGE SCALE GENOMIC DNA]</scope>
    <source>
        <strain evidence="4 5">NEB129</strain>
    </source>
</reference>
<evidence type="ECO:0000313" key="5">
    <source>
        <dbReference type="Proteomes" id="UP000323974"/>
    </source>
</evidence>
<sequence length="130" mass="14536">MSNTKRKDGKNSLKLVGANSGSNNNGGEPPMSNLEKRVMKVELGLEQVKTSVDDLTKRVDRLDTRLDKIDEHLKEIDFTLVKINTKLDDADKIYATKAELHNAIHTQTKWLMATMITLVGLTLAAVKYLI</sequence>
<keyword evidence="3" id="KW-1133">Transmembrane helix</keyword>
<dbReference type="Gene3D" id="1.20.5.340">
    <property type="match status" value="1"/>
</dbReference>
<accession>A0AAE6JPQ6</accession>
<evidence type="ECO:0000313" key="4">
    <source>
        <dbReference type="EMBL" id="QEN10117.1"/>
    </source>
</evidence>
<protein>
    <recommendedName>
        <fullName evidence="6">Hemolysin XhlA</fullName>
    </recommendedName>
</protein>
<evidence type="ECO:0000256" key="2">
    <source>
        <dbReference type="SAM" id="MobiDB-lite"/>
    </source>
</evidence>
<keyword evidence="3" id="KW-0812">Transmembrane</keyword>
<feature type="compositionally biased region" description="Basic and acidic residues" evidence="2">
    <location>
        <begin position="1"/>
        <end position="11"/>
    </location>
</feature>
<keyword evidence="1" id="KW-0175">Coiled coil</keyword>
<feature type="coiled-coil region" evidence="1">
    <location>
        <begin position="45"/>
        <end position="72"/>
    </location>
</feature>
<keyword evidence="3" id="KW-0472">Membrane</keyword>
<dbReference type="AlphaFoldDB" id="A0AAE6JPQ6"/>